<dbReference type="PANTHER" id="PTHR21490">
    <property type="entry name" value="ENKURIN-RELATED"/>
    <property type="match status" value="1"/>
</dbReference>
<evidence type="ECO:0000259" key="7">
    <source>
        <dbReference type="PROSITE" id="PS51665"/>
    </source>
</evidence>
<proteinExistence type="predicted"/>
<feature type="domain" description="Enkurin" evidence="7">
    <location>
        <begin position="223"/>
        <end position="317"/>
    </location>
</feature>
<evidence type="ECO:0000313" key="9">
    <source>
        <dbReference type="RefSeq" id="XP_030382650.1"/>
    </source>
</evidence>
<gene>
    <name evidence="9" type="primary">LOC115630247</name>
</gene>
<keyword evidence="4" id="KW-0206">Cytoskeleton</keyword>
<dbReference type="GeneID" id="115630247"/>
<dbReference type="GO" id="GO:0005929">
    <property type="term" value="C:cilium"/>
    <property type="evidence" value="ECO:0007669"/>
    <property type="project" value="UniProtKB-SubCell"/>
</dbReference>
<dbReference type="AlphaFoldDB" id="A0A6J2U411"/>
<organism evidence="8 9">
    <name type="scientific">Drosophila lebanonensis</name>
    <name type="common">Fruit fly</name>
    <name type="synonym">Scaptodrosophila lebanonensis</name>
    <dbReference type="NCBI Taxonomy" id="7225"/>
    <lineage>
        <taxon>Eukaryota</taxon>
        <taxon>Metazoa</taxon>
        <taxon>Ecdysozoa</taxon>
        <taxon>Arthropoda</taxon>
        <taxon>Hexapoda</taxon>
        <taxon>Insecta</taxon>
        <taxon>Pterygota</taxon>
        <taxon>Neoptera</taxon>
        <taxon>Endopterygota</taxon>
        <taxon>Diptera</taxon>
        <taxon>Brachycera</taxon>
        <taxon>Muscomorpha</taxon>
        <taxon>Ephydroidea</taxon>
        <taxon>Drosophilidae</taxon>
        <taxon>Scaptodrosophila</taxon>
    </lineage>
</organism>
<dbReference type="OrthoDB" id="10264920at2759"/>
<keyword evidence="8" id="KW-1185">Reference proteome</keyword>
<feature type="region of interest" description="Disordered" evidence="6">
    <location>
        <begin position="193"/>
        <end position="225"/>
    </location>
</feature>
<dbReference type="PROSITE" id="PS51665">
    <property type="entry name" value="ENKURIN"/>
    <property type="match status" value="1"/>
</dbReference>
<evidence type="ECO:0000256" key="2">
    <source>
        <dbReference type="ARBA" id="ARBA00004245"/>
    </source>
</evidence>
<sequence>MDKGLPTTSSIMRNCHANPTAASIARCVVPSSLSALQRASVVCPSSEKQVQTEEIRDEQFLSAALRKCTKNCHKPSQIAHSEPDDILASPIECTNSNIRRTASSIELDRMPVQRCSYQSERYTLQPPVAGVAGIVPGTLNQFNCWIPLRQSNRGRDNDGPVILSADRSSKCSSTWDKCSPQVFQMLIPEITDVDPEPQLNEPLSSRSVTSQTSKRSAQIQTELTQTSPIAEHEGVTIEFQLPKKPIGEGHMLLTEEQRILLLETARNRKRQLNMEYNRLPLSMSTLRVRNLKIQLEQQLDLVENDLRMLSGSKVYVIWPTPEHTSFPKIIDF</sequence>
<evidence type="ECO:0000256" key="4">
    <source>
        <dbReference type="ARBA" id="ARBA00023212"/>
    </source>
</evidence>
<dbReference type="RefSeq" id="XP_030382650.1">
    <property type="nucleotide sequence ID" value="XM_030526790.1"/>
</dbReference>
<evidence type="ECO:0000256" key="5">
    <source>
        <dbReference type="ARBA" id="ARBA00023273"/>
    </source>
</evidence>
<dbReference type="Proteomes" id="UP000504634">
    <property type="component" value="Unplaced"/>
</dbReference>
<dbReference type="PANTHER" id="PTHR21490:SF2">
    <property type="entry name" value="ENKURIN DOMAIN-CONTAINING PROTEIN 1"/>
    <property type="match status" value="1"/>
</dbReference>
<dbReference type="InterPro" id="IPR052102">
    <property type="entry name" value="Enkurin_domain-protein"/>
</dbReference>
<comment type="subcellular location">
    <subcellularLocation>
        <location evidence="1">Cell projection</location>
        <location evidence="1">Cilium</location>
    </subcellularLocation>
    <subcellularLocation>
        <location evidence="2">Cytoplasm</location>
        <location evidence="2">Cytoskeleton</location>
    </subcellularLocation>
</comment>
<accession>A0A6J2U411</accession>
<evidence type="ECO:0000256" key="3">
    <source>
        <dbReference type="ARBA" id="ARBA00022490"/>
    </source>
</evidence>
<name>A0A6J2U411_DROLE</name>
<evidence type="ECO:0000256" key="6">
    <source>
        <dbReference type="SAM" id="MobiDB-lite"/>
    </source>
</evidence>
<evidence type="ECO:0000256" key="1">
    <source>
        <dbReference type="ARBA" id="ARBA00004138"/>
    </source>
</evidence>
<feature type="compositionally biased region" description="Polar residues" evidence="6">
    <location>
        <begin position="201"/>
        <end position="225"/>
    </location>
</feature>
<evidence type="ECO:0000313" key="8">
    <source>
        <dbReference type="Proteomes" id="UP000504634"/>
    </source>
</evidence>
<reference evidence="9" key="1">
    <citation type="submission" date="2025-08" db="UniProtKB">
        <authorList>
            <consortium name="RefSeq"/>
        </authorList>
    </citation>
    <scope>IDENTIFICATION</scope>
    <source>
        <strain evidence="9">11010-0011.00</strain>
        <tissue evidence="9">Whole body</tissue>
    </source>
</reference>
<keyword evidence="5" id="KW-0966">Cell projection</keyword>
<dbReference type="GO" id="GO:0005881">
    <property type="term" value="C:cytoplasmic microtubule"/>
    <property type="evidence" value="ECO:0007669"/>
    <property type="project" value="TreeGrafter"/>
</dbReference>
<dbReference type="InterPro" id="IPR027012">
    <property type="entry name" value="Enkurin_dom"/>
</dbReference>
<dbReference type="Pfam" id="PF13864">
    <property type="entry name" value="Enkurin"/>
    <property type="match status" value="1"/>
</dbReference>
<protein>
    <submittedName>
        <fullName evidence="9">Uncharacterized protein LOC115630247</fullName>
    </submittedName>
</protein>
<keyword evidence="3" id="KW-0963">Cytoplasm</keyword>